<accession>A0A326RVT7</accession>
<sequence length="45" mass="5223">MKRLIAACNQNLKKIPLPPFEKGGVAEWKRQHPPLILSKNFIKRL</sequence>
<dbReference type="EMBL" id="QKTX01000003">
    <property type="protein sequence ID" value="PZV85363.1"/>
    <property type="molecule type" value="Genomic_DNA"/>
</dbReference>
<keyword evidence="2" id="KW-1185">Reference proteome</keyword>
<evidence type="ECO:0000313" key="1">
    <source>
        <dbReference type="EMBL" id="PZV85363.1"/>
    </source>
</evidence>
<protein>
    <submittedName>
        <fullName evidence="1">Uncharacterized protein</fullName>
    </submittedName>
</protein>
<dbReference type="AlphaFoldDB" id="A0A326RVT7"/>
<organism evidence="1 2">
    <name type="scientific">Algoriphagus aquaeductus</name>
    <dbReference type="NCBI Taxonomy" id="475299"/>
    <lineage>
        <taxon>Bacteria</taxon>
        <taxon>Pseudomonadati</taxon>
        <taxon>Bacteroidota</taxon>
        <taxon>Cytophagia</taxon>
        <taxon>Cytophagales</taxon>
        <taxon>Cyclobacteriaceae</taxon>
        <taxon>Algoriphagus</taxon>
    </lineage>
</organism>
<proteinExistence type="predicted"/>
<comment type="caution">
    <text evidence="1">The sequence shown here is derived from an EMBL/GenBank/DDBJ whole genome shotgun (WGS) entry which is preliminary data.</text>
</comment>
<reference evidence="1 2" key="1">
    <citation type="submission" date="2018-06" db="EMBL/GenBank/DDBJ databases">
        <title>Genomic Encyclopedia of Archaeal and Bacterial Type Strains, Phase II (KMG-II): from individual species to whole genera.</title>
        <authorList>
            <person name="Goeker M."/>
        </authorList>
    </citation>
    <scope>NUCLEOTIDE SEQUENCE [LARGE SCALE GENOMIC DNA]</scope>
    <source>
        <strain evidence="1 2">T4</strain>
    </source>
</reference>
<name>A0A326RVT7_9BACT</name>
<gene>
    <name evidence="1" type="ORF">CLV31_103154</name>
</gene>
<dbReference type="Proteomes" id="UP000248917">
    <property type="component" value="Unassembled WGS sequence"/>
</dbReference>
<evidence type="ECO:0000313" key="2">
    <source>
        <dbReference type="Proteomes" id="UP000248917"/>
    </source>
</evidence>